<evidence type="ECO:0000259" key="5">
    <source>
        <dbReference type="PROSITE" id="PS50977"/>
    </source>
</evidence>
<organism evidence="6 7">
    <name type="scientific">Bordetella genomosp. 12</name>
    <dbReference type="NCBI Taxonomy" id="463035"/>
    <lineage>
        <taxon>Bacteria</taxon>
        <taxon>Pseudomonadati</taxon>
        <taxon>Pseudomonadota</taxon>
        <taxon>Betaproteobacteria</taxon>
        <taxon>Burkholderiales</taxon>
        <taxon>Alcaligenaceae</taxon>
        <taxon>Bordetella</taxon>
    </lineage>
</organism>
<evidence type="ECO:0000313" key="7">
    <source>
        <dbReference type="Proteomes" id="UP000216429"/>
    </source>
</evidence>
<keyword evidence="2 4" id="KW-0238">DNA-binding</keyword>
<dbReference type="GO" id="GO:0003677">
    <property type="term" value="F:DNA binding"/>
    <property type="evidence" value="ECO:0007669"/>
    <property type="project" value="UniProtKB-UniRule"/>
</dbReference>
<dbReference type="PANTHER" id="PTHR47506:SF1">
    <property type="entry name" value="HTH-TYPE TRANSCRIPTIONAL REGULATOR YJDC"/>
    <property type="match status" value="1"/>
</dbReference>
<evidence type="ECO:0000256" key="2">
    <source>
        <dbReference type="ARBA" id="ARBA00023125"/>
    </source>
</evidence>
<evidence type="ECO:0000256" key="1">
    <source>
        <dbReference type="ARBA" id="ARBA00023015"/>
    </source>
</evidence>
<evidence type="ECO:0000256" key="4">
    <source>
        <dbReference type="PROSITE-ProRule" id="PRU00335"/>
    </source>
</evidence>
<proteinExistence type="predicted"/>
<dbReference type="PANTHER" id="PTHR47506">
    <property type="entry name" value="TRANSCRIPTIONAL REGULATORY PROTEIN"/>
    <property type="match status" value="1"/>
</dbReference>
<name>A0A261VJT3_9BORD</name>
<feature type="DNA-binding region" description="H-T-H motif" evidence="4">
    <location>
        <begin position="29"/>
        <end position="48"/>
    </location>
</feature>
<feature type="domain" description="HTH tetR-type" evidence="5">
    <location>
        <begin position="6"/>
        <end position="66"/>
    </location>
</feature>
<dbReference type="Proteomes" id="UP000216429">
    <property type="component" value="Unassembled WGS sequence"/>
</dbReference>
<dbReference type="OrthoDB" id="270177at2"/>
<dbReference type="PRINTS" id="PR00455">
    <property type="entry name" value="HTHTETR"/>
</dbReference>
<sequence>MAGVRQFDEDLLLDQALAVFWQHGYSDTTMQQLAAATGVQRGSLYNAYGDKETLFLRVFERYRAYWVDTTRQLLAVPDARQALDGFLALLIGSLTNETPARSCMSTKTAMGPDIEDPVIRGALTGLLDALEALFAQRLATAAAELRLPPAQAARLFITATRGLVVIERLYQDKTRLRQTADSLLDAMFEPRQR</sequence>
<dbReference type="Gene3D" id="1.10.357.10">
    <property type="entry name" value="Tetracycline Repressor, domain 2"/>
    <property type="match status" value="1"/>
</dbReference>
<dbReference type="AlphaFoldDB" id="A0A261VJT3"/>
<keyword evidence="1" id="KW-0805">Transcription regulation</keyword>
<dbReference type="InterPro" id="IPR009057">
    <property type="entry name" value="Homeodomain-like_sf"/>
</dbReference>
<dbReference type="InterPro" id="IPR036271">
    <property type="entry name" value="Tet_transcr_reg_TetR-rel_C_sf"/>
</dbReference>
<reference evidence="7" key="1">
    <citation type="submission" date="2017-05" db="EMBL/GenBank/DDBJ databases">
        <title>Complete and WGS of Bordetella genogroups.</title>
        <authorList>
            <person name="Spilker T."/>
            <person name="Lipuma J."/>
        </authorList>
    </citation>
    <scope>NUCLEOTIDE SEQUENCE [LARGE SCALE GENOMIC DNA]</scope>
    <source>
        <strain evidence="7">AU6712</strain>
    </source>
</reference>
<dbReference type="InterPro" id="IPR001647">
    <property type="entry name" value="HTH_TetR"/>
</dbReference>
<dbReference type="EMBL" id="NEVU01000002">
    <property type="protein sequence ID" value="OZI74339.1"/>
    <property type="molecule type" value="Genomic_DNA"/>
</dbReference>
<dbReference type="SUPFAM" id="SSF48498">
    <property type="entry name" value="Tetracyclin repressor-like, C-terminal domain"/>
    <property type="match status" value="1"/>
</dbReference>
<keyword evidence="3" id="KW-0804">Transcription</keyword>
<keyword evidence="7" id="KW-1185">Reference proteome</keyword>
<dbReference type="Gene3D" id="1.10.10.60">
    <property type="entry name" value="Homeodomain-like"/>
    <property type="match status" value="1"/>
</dbReference>
<accession>A0A261VJT3</accession>
<dbReference type="RefSeq" id="WP_094811901.1">
    <property type="nucleotide sequence ID" value="NZ_NEVU01000002.1"/>
</dbReference>
<gene>
    <name evidence="6" type="ORF">CAL22_07585</name>
</gene>
<evidence type="ECO:0000256" key="3">
    <source>
        <dbReference type="ARBA" id="ARBA00023163"/>
    </source>
</evidence>
<dbReference type="Pfam" id="PF00440">
    <property type="entry name" value="TetR_N"/>
    <property type="match status" value="1"/>
</dbReference>
<dbReference type="SUPFAM" id="SSF46689">
    <property type="entry name" value="Homeodomain-like"/>
    <property type="match status" value="1"/>
</dbReference>
<evidence type="ECO:0000313" key="6">
    <source>
        <dbReference type="EMBL" id="OZI74339.1"/>
    </source>
</evidence>
<dbReference type="PROSITE" id="PS50977">
    <property type="entry name" value="HTH_TETR_2"/>
    <property type="match status" value="1"/>
</dbReference>
<comment type="caution">
    <text evidence="6">The sequence shown here is derived from an EMBL/GenBank/DDBJ whole genome shotgun (WGS) entry which is preliminary data.</text>
</comment>
<protein>
    <submittedName>
        <fullName evidence="6">TetR family transcriptional regulator</fullName>
    </submittedName>
</protein>